<reference evidence="3 4" key="1">
    <citation type="submission" date="2017-07" db="EMBL/GenBank/DDBJ databases">
        <title>Leptospira spp. isolated from tropical soils.</title>
        <authorList>
            <person name="Thibeaux R."/>
            <person name="Iraola G."/>
            <person name="Ferres I."/>
            <person name="Bierque E."/>
            <person name="Girault D."/>
            <person name="Soupe-Gilbert M.-E."/>
            <person name="Picardeau M."/>
            <person name="Goarant C."/>
        </authorList>
    </citation>
    <scope>NUCLEOTIDE SEQUENCE [LARGE SCALE GENOMIC DNA]</scope>
    <source>
        <strain evidence="1 4">FH2-B-C1</strain>
        <strain evidence="2 3">FH2-B-D1</strain>
    </source>
</reference>
<evidence type="ECO:0000313" key="3">
    <source>
        <dbReference type="Proteomes" id="UP000232149"/>
    </source>
</evidence>
<proteinExistence type="predicted"/>
<accession>A0A2M9YIZ3</accession>
<evidence type="ECO:0000313" key="4">
    <source>
        <dbReference type="Proteomes" id="UP000232188"/>
    </source>
</evidence>
<dbReference type="EMBL" id="NPDV01000023">
    <property type="protein sequence ID" value="PJZ51507.1"/>
    <property type="molecule type" value="Genomic_DNA"/>
</dbReference>
<dbReference type="EMBL" id="NPDU01000029">
    <property type="protein sequence ID" value="PJZ61585.1"/>
    <property type="molecule type" value="Genomic_DNA"/>
</dbReference>
<gene>
    <name evidence="2" type="ORF">CH376_12415</name>
    <name evidence="1" type="ORF">CH380_19670</name>
</gene>
<organism evidence="1 4">
    <name type="scientific">Leptospira adleri</name>
    <dbReference type="NCBI Taxonomy" id="2023186"/>
    <lineage>
        <taxon>Bacteria</taxon>
        <taxon>Pseudomonadati</taxon>
        <taxon>Spirochaetota</taxon>
        <taxon>Spirochaetia</taxon>
        <taxon>Leptospirales</taxon>
        <taxon>Leptospiraceae</taxon>
        <taxon>Leptospira</taxon>
    </lineage>
</organism>
<evidence type="ECO:0000313" key="1">
    <source>
        <dbReference type="EMBL" id="PJZ51507.1"/>
    </source>
</evidence>
<sequence length="372" mass="42550">MRKSGQGGVTPFSITTKPNILTPLTNEDLLERRGESALWYRLSPCPCPAEERIPNCKFCLEGLVRTFQEDLLIQEETAWKIVGNKVFTRFAPITKIESAVLFSRETQKPLTVKRIHEEFFEVEENLKYWNSVLLKYKVSLVEELYVEAEGKNEYVLFPKIPFGAIIGVAQVFKIPDSEKEEPISVEFSGFTLNSVIFPRRVNGKHRLKVLLYNPVKIGYKTYRVDPDSRKIFDRSQITFQEGELMGVLGGGYNMGEGDIITLLISTLRHSEFISYQNKVFDVVSYSPIASVDRIISKGKNGFVTYKEGEDFLIFGDSKIQWLSDKPKNGYTIIYDYHPTFRVTGFIEGGSGEDRDKPKLFKMKPLANFNGRQ</sequence>
<dbReference type="RefSeq" id="WP_100787466.1">
    <property type="nucleotide sequence ID" value="NZ_NPDU01000029.1"/>
</dbReference>
<dbReference type="AlphaFoldDB" id="A0A2M9YIZ3"/>
<dbReference type="Proteomes" id="UP000232188">
    <property type="component" value="Unassembled WGS sequence"/>
</dbReference>
<evidence type="ECO:0000313" key="2">
    <source>
        <dbReference type="EMBL" id="PJZ61585.1"/>
    </source>
</evidence>
<protein>
    <submittedName>
        <fullName evidence="1">Uncharacterized protein</fullName>
    </submittedName>
</protein>
<keyword evidence="3" id="KW-1185">Reference proteome</keyword>
<name>A0A2M9YIZ3_9LEPT</name>
<comment type="caution">
    <text evidence="1">The sequence shown here is derived from an EMBL/GenBank/DDBJ whole genome shotgun (WGS) entry which is preliminary data.</text>
</comment>
<dbReference type="Proteomes" id="UP000232149">
    <property type="component" value="Unassembled WGS sequence"/>
</dbReference>